<reference evidence="3" key="1">
    <citation type="submission" date="2020-10" db="EMBL/GenBank/DDBJ databases">
        <title>Sequencing the genomes of 1000 actinobacteria strains.</title>
        <authorList>
            <person name="Klenk H.-P."/>
        </authorList>
    </citation>
    <scope>NUCLEOTIDE SEQUENCE</scope>
    <source>
        <strain evidence="3">DSM 45354</strain>
    </source>
</reference>
<name>A0A927MVF9_9ACTN</name>
<comment type="caution">
    <text evidence="3">The sequence shown here is derived from an EMBL/GenBank/DDBJ whole genome shotgun (WGS) entry which is preliminary data.</text>
</comment>
<evidence type="ECO:0000259" key="1">
    <source>
        <dbReference type="PROSITE" id="PS51707"/>
    </source>
</evidence>
<dbReference type="PANTHER" id="PTHR39339:SF1">
    <property type="entry name" value="CHAD DOMAIN-CONTAINING PROTEIN"/>
    <property type="match status" value="1"/>
</dbReference>
<dbReference type="Gene3D" id="2.40.320.10">
    <property type="entry name" value="Hypothetical Protein Pfu-838710-001"/>
    <property type="match status" value="1"/>
</dbReference>
<gene>
    <name evidence="3" type="ORF">HEB94_004207</name>
</gene>
<dbReference type="SMART" id="SM00880">
    <property type="entry name" value="CHAD"/>
    <property type="match status" value="1"/>
</dbReference>
<protein>
    <submittedName>
        <fullName evidence="3">CHAD domain-containing protein</fullName>
    </submittedName>
</protein>
<evidence type="ECO:0000313" key="3">
    <source>
        <dbReference type="EMBL" id="MBE1607359.1"/>
    </source>
</evidence>
<dbReference type="CDD" id="cd07374">
    <property type="entry name" value="CYTH-like_Pase"/>
    <property type="match status" value="1"/>
</dbReference>
<dbReference type="EMBL" id="JADBEM010000001">
    <property type="protein sequence ID" value="MBE1607359.1"/>
    <property type="molecule type" value="Genomic_DNA"/>
</dbReference>
<dbReference type="InterPro" id="IPR023577">
    <property type="entry name" value="CYTH_domain"/>
</dbReference>
<organism evidence="3 4">
    <name type="scientific">Actinopolymorpha pittospori</name>
    <dbReference type="NCBI Taxonomy" id="648752"/>
    <lineage>
        <taxon>Bacteria</taxon>
        <taxon>Bacillati</taxon>
        <taxon>Actinomycetota</taxon>
        <taxon>Actinomycetes</taxon>
        <taxon>Propionibacteriales</taxon>
        <taxon>Actinopolymorphaceae</taxon>
        <taxon>Actinopolymorpha</taxon>
    </lineage>
</organism>
<proteinExistence type="predicted"/>
<accession>A0A927MVF9</accession>
<evidence type="ECO:0000313" key="4">
    <source>
        <dbReference type="Proteomes" id="UP000638648"/>
    </source>
</evidence>
<dbReference type="PROSITE" id="PS51707">
    <property type="entry name" value="CYTH"/>
    <property type="match status" value="1"/>
</dbReference>
<dbReference type="Pfam" id="PF01928">
    <property type="entry name" value="CYTH"/>
    <property type="match status" value="1"/>
</dbReference>
<dbReference type="InterPro" id="IPR007899">
    <property type="entry name" value="CHAD_dom"/>
</dbReference>
<dbReference type="InterPro" id="IPR038186">
    <property type="entry name" value="CHAD_dom_sf"/>
</dbReference>
<dbReference type="PROSITE" id="PS51708">
    <property type="entry name" value="CHAD"/>
    <property type="match status" value="1"/>
</dbReference>
<dbReference type="Pfam" id="PF05235">
    <property type="entry name" value="CHAD"/>
    <property type="match status" value="1"/>
</dbReference>
<dbReference type="Proteomes" id="UP000638648">
    <property type="component" value="Unassembled WGS sequence"/>
</dbReference>
<sequence>MGHLEVERKYDVPAGFVVPTVVSTLSARGVALADAGSERRLDALYFDTAEFHLARRGVTLRRRTGGDDDGWHLKRPAGRNSRTELRAPLDDSVAEPPDVFGEELWALTRGSALRPVLRLLTRRVEHPVRSSEGVTLAVLADDQVAAQTPDARRVLRKWREVEVELVDGPDDLLRVVERALLDAGARASKASSKLARALKGQLPRGGRSHGAWDTVADYAREQRDAIVALDPGVRRDDEDAVHQMRVACRRLRSTLRTFRPMFGIDRAEPLRGELRWLAGELGPARDSEVMAERLQAAIAAEPAELVVGPVARQVSVSFSIQHAQARDRLLAALTSERYAALLERLDEVVDGPPVTAVTKAALRKRARKAVHRVTARLDLAERLADAPAAGARVTPPLPGVTPDRDTALHDARKAAKRARYAAEALRPLGGKDARRLVQRFKHLQEVLGVHQDSIITRQVLRDQGMRAYLDGQNSFTYGLLHAKQELAGEASLAELGAARKAIGKKATSWLR</sequence>
<dbReference type="InterPro" id="IPR033469">
    <property type="entry name" value="CYTH-like_dom_sf"/>
</dbReference>
<keyword evidence="4" id="KW-1185">Reference proteome</keyword>
<dbReference type="RefSeq" id="WP_192751318.1">
    <property type="nucleotide sequence ID" value="NZ_BAABJL010000197.1"/>
</dbReference>
<feature type="domain" description="CHAD" evidence="2">
    <location>
        <begin position="208"/>
        <end position="507"/>
    </location>
</feature>
<dbReference type="Gene3D" id="1.40.20.10">
    <property type="entry name" value="CHAD domain"/>
    <property type="match status" value="1"/>
</dbReference>
<dbReference type="SUPFAM" id="SSF55154">
    <property type="entry name" value="CYTH-like phosphatases"/>
    <property type="match status" value="1"/>
</dbReference>
<evidence type="ECO:0000259" key="2">
    <source>
        <dbReference type="PROSITE" id="PS51708"/>
    </source>
</evidence>
<dbReference type="SMART" id="SM01118">
    <property type="entry name" value="CYTH"/>
    <property type="match status" value="1"/>
</dbReference>
<dbReference type="PANTHER" id="PTHR39339">
    <property type="entry name" value="SLR1444 PROTEIN"/>
    <property type="match status" value="1"/>
</dbReference>
<dbReference type="AlphaFoldDB" id="A0A927MVF9"/>
<feature type="domain" description="CYTH" evidence="1">
    <location>
        <begin position="3"/>
        <end position="204"/>
    </location>
</feature>